<proteinExistence type="inferred from homology"/>
<protein>
    <submittedName>
        <fullName evidence="7">Glycosyltransferase</fullName>
        <ecNumber evidence="7">2.4.-.-</ecNumber>
    </submittedName>
</protein>
<dbReference type="Gene3D" id="3.90.550.10">
    <property type="entry name" value="Spore Coat Polysaccharide Biosynthesis Protein SpsA, Chain A"/>
    <property type="match status" value="1"/>
</dbReference>
<feature type="transmembrane region" description="Helical" evidence="6">
    <location>
        <begin position="816"/>
        <end position="838"/>
    </location>
</feature>
<feature type="transmembrane region" description="Helical" evidence="6">
    <location>
        <begin position="335"/>
        <end position="355"/>
    </location>
</feature>
<evidence type="ECO:0000256" key="3">
    <source>
        <dbReference type="ARBA" id="ARBA00022676"/>
    </source>
</evidence>
<accession>A0A9E7AII4</accession>
<evidence type="ECO:0000256" key="1">
    <source>
        <dbReference type="ARBA" id="ARBA00004776"/>
    </source>
</evidence>
<evidence type="ECO:0000256" key="2">
    <source>
        <dbReference type="ARBA" id="ARBA00006739"/>
    </source>
</evidence>
<feature type="transmembrane region" description="Helical" evidence="6">
    <location>
        <begin position="762"/>
        <end position="783"/>
    </location>
</feature>
<gene>
    <name evidence="7" type="ORF">M3I41_02690</name>
</gene>
<dbReference type="PANTHER" id="PTHR43179:SF12">
    <property type="entry name" value="GALACTOFURANOSYLTRANSFERASE GLFT2"/>
    <property type="match status" value="1"/>
</dbReference>
<keyword evidence="3 7" id="KW-0328">Glycosyltransferase</keyword>
<dbReference type="Pfam" id="PF13641">
    <property type="entry name" value="Glyco_tranf_2_3"/>
    <property type="match status" value="1"/>
</dbReference>
<feature type="transmembrane region" description="Helical" evidence="6">
    <location>
        <begin position="596"/>
        <end position="616"/>
    </location>
</feature>
<feature type="transmembrane region" description="Helical" evidence="6">
    <location>
        <begin position="1100"/>
        <end position="1120"/>
    </location>
</feature>
<comment type="similarity">
    <text evidence="2">Belongs to the glycosyltransferase 2 family.</text>
</comment>
<feature type="region of interest" description="Disordered" evidence="5">
    <location>
        <begin position="259"/>
        <end position="322"/>
    </location>
</feature>
<feature type="transmembrane region" description="Helical" evidence="6">
    <location>
        <begin position="850"/>
        <end position="872"/>
    </location>
</feature>
<dbReference type="EC" id="2.4.-.-" evidence="7"/>
<keyword evidence="6" id="KW-0472">Membrane</keyword>
<dbReference type="EMBL" id="CP097095">
    <property type="protein sequence ID" value="UQF80201.1"/>
    <property type="molecule type" value="Genomic_DNA"/>
</dbReference>
<feature type="transmembrane region" description="Helical" evidence="6">
    <location>
        <begin position="662"/>
        <end position="690"/>
    </location>
</feature>
<name>A0A9E7AII4_9ACTO</name>
<organism evidence="7 8">
    <name type="scientific">Actinomyces graevenitzii</name>
    <dbReference type="NCBI Taxonomy" id="55565"/>
    <lineage>
        <taxon>Bacteria</taxon>
        <taxon>Bacillati</taxon>
        <taxon>Actinomycetota</taxon>
        <taxon>Actinomycetes</taxon>
        <taxon>Actinomycetales</taxon>
        <taxon>Actinomycetaceae</taxon>
        <taxon>Actinomyces</taxon>
    </lineage>
</organism>
<dbReference type="Proteomes" id="UP000830236">
    <property type="component" value="Chromosome"/>
</dbReference>
<dbReference type="PANTHER" id="PTHR43179">
    <property type="entry name" value="RHAMNOSYLTRANSFERASE WBBL"/>
    <property type="match status" value="1"/>
</dbReference>
<feature type="transmembrane region" description="Helical" evidence="6">
    <location>
        <begin position="790"/>
        <end position="810"/>
    </location>
</feature>
<feature type="compositionally biased region" description="Low complexity" evidence="5">
    <location>
        <begin position="259"/>
        <end position="270"/>
    </location>
</feature>
<dbReference type="SUPFAM" id="SSF53448">
    <property type="entry name" value="Nucleotide-diphospho-sugar transferases"/>
    <property type="match status" value="1"/>
</dbReference>
<keyword evidence="6" id="KW-0812">Transmembrane</keyword>
<feature type="transmembrane region" description="Helical" evidence="6">
    <location>
        <begin position="543"/>
        <end position="564"/>
    </location>
</feature>
<feature type="transmembrane region" description="Helical" evidence="6">
    <location>
        <begin position="514"/>
        <end position="536"/>
    </location>
</feature>
<evidence type="ECO:0000256" key="5">
    <source>
        <dbReference type="SAM" id="MobiDB-lite"/>
    </source>
</evidence>
<feature type="transmembrane region" description="Helical" evidence="6">
    <location>
        <begin position="570"/>
        <end position="589"/>
    </location>
</feature>
<evidence type="ECO:0000313" key="8">
    <source>
        <dbReference type="Proteomes" id="UP000830236"/>
    </source>
</evidence>
<evidence type="ECO:0000313" key="7">
    <source>
        <dbReference type="EMBL" id="UQF80201.1"/>
    </source>
</evidence>
<dbReference type="KEGG" id="agh:M3I41_02690"/>
<evidence type="ECO:0000256" key="4">
    <source>
        <dbReference type="ARBA" id="ARBA00022679"/>
    </source>
</evidence>
<dbReference type="AlphaFoldDB" id="A0A9E7AII4"/>
<comment type="pathway">
    <text evidence="1">Cell wall biogenesis; cell wall polysaccharide biosynthesis.</text>
</comment>
<keyword evidence="6" id="KW-1133">Transmembrane helix</keyword>
<feature type="transmembrane region" description="Helical" evidence="6">
    <location>
        <begin position="702"/>
        <end position="724"/>
    </location>
</feature>
<keyword evidence="4 7" id="KW-0808">Transferase</keyword>
<reference evidence="7" key="1">
    <citation type="submission" date="2022-05" db="EMBL/GenBank/DDBJ databases">
        <title>Using nanopore sequencing to obtain complete genomes from saliva samples.</title>
        <authorList>
            <person name="Baker J.L."/>
        </authorList>
    </citation>
    <scope>NUCLEOTIDE SEQUENCE</scope>
    <source>
        <strain evidence="7">JCVI-JB-Ag32</strain>
    </source>
</reference>
<sequence>MSVLTTKSLTQTIAILVTSGVSPYLNQTLTALALQTRAPQLTLVVNVEATSASTEDLQALVQASGLTALSHTELINAPEAMNFGQAVARAVELIESGHYRSHVNTNTPLWLWLLHDDSAPQVDCLENLQSATANARSVAMAGPKQVDWDNPGKLLEVGLRVTASARRANEIVPGEIDQGQYDDRVDVLAVGSAGVLVDYHPFIKLGGFSEHFGPFGDGLELSKVMRLAGYRVIVVPEAVIRHRQASYLGLRGFGSNDAAATDASEADSGAKLATDAESAGSPGDVDDAQAAETAPDVTGAADIAEAGDVETTERAKATTTPNPELSFRQRRIAQLLNWLQVSAVPAPILVWLWILPLGLGRGLARALAGQGQLARDEIASAYWLLSHPRVVHGLRTRLMRNARLPRRALNELYLPASEIRQVNRDQVRQLRQQREREQAPSELESRELAFIARRRLQVFSLLLVLTLGVGGWLLRSVALAGAVSGHFTFGYDYSVREGWQLVTSNWLPSGDGVATWPVTAFIPFALLRTITAPLALTSANLNYVLLVAFLPLSLLGAWVAAGALTRRIALRAWAAAAWVINPLSLTYLMQGRINSALVHLLLPFALAATLRGLGWARREAVAPGTVGSREHDEDATEAEAPETALPLALARPLKRWDVNYHALASAALAWALITCLAPLVGPVVVLMILLYGLWHHKEWVRLGVLVAPTLVVLIPTIGASLSLLRSGMRGSALALTWGQAGELNGPRRGLYQLLVGTDLSPAGWVLAAFTVLLALTLMVIGALSGMRALALARLTLTGWVLALTLVVFAHRFGQTPFGLVSFAFALSLAGALASADVFSRAKRFTLARPGRTISAFSALAIVAAGVGCVLTAPQLEVVQSSTQLNAIGLESQHSTTRQRVLYLSSQADQLRVQLWRGDGVQLADVAPASVINAARSYDEANLALLNSVGALLKGQQSGAVDSLASHGVSLILLQKGQSTAIAADTASALDATPGLERLADTPTAMVWRVNPSHADLSARVHAQGADNTVKAVSASMLTAGAQLPASSASRTLILNERASSHWKASFNGQALTPTKVDKWRQAYVLPSQAGRVEIEYGTSAPLGLALMVFAGLYVLAAVPFRKQS</sequence>
<dbReference type="InterPro" id="IPR029044">
    <property type="entry name" value="Nucleotide-diphossugar_trans"/>
</dbReference>
<dbReference type="GO" id="GO:0016757">
    <property type="term" value="F:glycosyltransferase activity"/>
    <property type="evidence" value="ECO:0007669"/>
    <property type="project" value="UniProtKB-KW"/>
</dbReference>
<feature type="transmembrane region" description="Helical" evidence="6">
    <location>
        <begin position="456"/>
        <end position="474"/>
    </location>
</feature>
<evidence type="ECO:0000256" key="6">
    <source>
        <dbReference type="SAM" id="Phobius"/>
    </source>
</evidence>